<dbReference type="GO" id="GO:0005886">
    <property type="term" value="C:plasma membrane"/>
    <property type="evidence" value="ECO:0007669"/>
    <property type="project" value="UniProtKB-SubCell"/>
</dbReference>
<name>A0A6J6UMQ8_9ZZZZ</name>
<dbReference type="PROSITE" id="PS51257">
    <property type="entry name" value="PROKAR_LIPOPROTEIN"/>
    <property type="match status" value="1"/>
</dbReference>
<accession>A0A6J6UMQ8</accession>
<feature type="region of interest" description="Disordered" evidence="7">
    <location>
        <begin position="23"/>
        <end position="51"/>
    </location>
</feature>
<comment type="similarity">
    <text evidence="2">Belongs to the BMP lipoprotein family.</text>
</comment>
<feature type="compositionally biased region" description="Low complexity" evidence="7">
    <location>
        <begin position="28"/>
        <end position="46"/>
    </location>
</feature>
<keyword evidence="5" id="KW-0472">Membrane</keyword>
<proteinExistence type="inferred from homology"/>
<comment type="subcellular location">
    <subcellularLocation>
        <location evidence="1">Cell membrane</location>
        <topology evidence="1">Lipid-anchor</topology>
    </subcellularLocation>
</comment>
<evidence type="ECO:0000256" key="2">
    <source>
        <dbReference type="ARBA" id="ARBA00008610"/>
    </source>
</evidence>
<evidence type="ECO:0000256" key="3">
    <source>
        <dbReference type="ARBA" id="ARBA00022475"/>
    </source>
</evidence>
<dbReference type="Pfam" id="PF02608">
    <property type="entry name" value="Bmp"/>
    <property type="match status" value="1"/>
</dbReference>
<feature type="domain" description="ABC transporter substrate-binding protein PnrA-like" evidence="8">
    <location>
        <begin position="60"/>
        <end position="367"/>
    </location>
</feature>
<keyword evidence="4" id="KW-0732">Signal</keyword>
<dbReference type="InterPro" id="IPR028082">
    <property type="entry name" value="Peripla_BP_I"/>
</dbReference>
<dbReference type="SUPFAM" id="SSF53822">
    <property type="entry name" value="Periplasmic binding protein-like I"/>
    <property type="match status" value="1"/>
</dbReference>
<dbReference type="Gene3D" id="3.40.50.2300">
    <property type="match status" value="2"/>
</dbReference>
<protein>
    <submittedName>
        <fullName evidence="9">Unannotated protein</fullName>
    </submittedName>
</protein>
<dbReference type="PANTHER" id="PTHR34296:SF2">
    <property type="entry name" value="ABC TRANSPORTER GUANOSINE-BINDING PROTEIN NUPN"/>
    <property type="match status" value="1"/>
</dbReference>
<evidence type="ECO:0000313" key="9">
    <source>
        <dbReference type="EMBL" id="CAB4761112.1"/>
    </source>
</evidence>
<dbReference type="PANTHER" id="PTHR34296">
    <property type="entry name" value="TRANSCRIPTIONAL ACTIVATOR PROTEIN MED"/>
    <property type="match status" value="1"/>
</dbReference>
<sequence>MRKRILLLVAALAAVSLLAAACGDDGKSTSSTATGSAGTGAAASSSCPKAAEKGDPAGKKVALLFDLAGRGDQSFNDSAACGLDRAAKELKISPSESVQAKEGDRAERAKAIVANNELIAMVGFLWATPIEEAAKANPTKKFVIVDSVVAQPNVYSVTFAEQEGSYLVGAAAALQTKSKKIGFIGGVENDLIKKFAAGYVAGAKAAEPTVTVDVKYITLDGDFTGFTAPDKAKVIADKMYFDGVDIIYAAAGTSGTGMFEAAKAYTDKNGASKKVWGIGADSDQYLTVGKDLQAFVMTSMLKRVDVAVYGAIKAFVGGTFAGGKADVFDLKADGVGYATSGGFLTADTIKKLEAYKADIAAAKITVPSK</sequence>
<dbReference type="AlphaFoldDB" id="A0A6J6UMQ8"/>
<evidence type="ECO:0000256" key="4">
    <source>
        <dbReference type="ARBA" id="ARBA00022729"/>
    </source>
</evidence>
<keyword evidence="3" id="KW-1003">Cell membrane</keyword>
<dbReference type="CDD" id="cd06354">
    <property type="entry name" value="PBP1_PrnA-like"/>
    <property type="match status" value="1"/>
</dbReference>
<dbReference type="EMBL" id="CAEZYR010000108">
    <property type="protein sequence ID" value="CAB4761112.1"/>
    <property type="molecule type" value="Genomic_DNA"/>
</dbReference>
<dbReference type="InterPro" id="IPR003760">
    <property type="entry name" value="PnrA-like"/>
</dbReference>
<dbReference type="InterPro" id="IPR050957">
    <property type="entry name" value="BMP_lipoprotein"/>
</dbReference>
<evidence type="ECO:0000256" key="1">
    <source>
        <dbReference type="ARBA" id="ARBA00004193"/>
    </source>
</evidence>
<reference evidence="9" key="1">
    <citation type="submission" date="2020-05" db="EMBL/GenBank/DDBJ databases">
        <authorList>
            <person name="Chiriac C."/>
            <person name="Salcher M."/>
            <person name="Ghai R."/>
            <person name="Kavagutti S V."/>
        </authorList>
    </citation>
    <scope>NUCLEOTIDE SEQUENCE</scope>
</reference>
<evidence type="ECO:0000256" key="7">
    <source>
        <dbReference type="SAM" id="MobiDB-lite"/>
    </source>
</evidence>
<gene>
    <name evidence="9" type="ORF">UFOPK2754_02421</name>
</gene>
<evidence type="ECO:0000256" key="6">
    <source>
        <dbReference type="ARBA" id="ARBA00023288"/>
    </source>
</evidence>
<evidence type="ECO:0000256" key="5">
    <source>
        <dbReference type="ARBA" id="ARBA00023136"/>
    </source>
</evidence>
<evidence type="ECO:0000259" key="8">
    <source>
        <dbReference type="Pfam" id="PF02608"/>
    </source>
</evidence>
<keyword evidence="6" id="KW-0449">Lipoprotein</keyword>
<organism evidence="9">
    <name type="scientific">freshwater metagenome</name>
    <dbReference type="NCBI Taxonomy" id="449393"/>
    <lineage>
        <taxon>unclassified sequences</taxon>
        <taxon>metagenomes</taxon>
        <taxon>ecological metagenomes</taxon>
    </lineage>
</organism>